<accession>A0AAT9GU94</accession>
<evidence type="ECO:0000313" key="1">
    <source>
        <dbReference type="EMBL" id="BFH74342.1"/>
    </source>
</evidence>
<proteinExistence type="predicted"/>
<reference evidence="1" key="1">
    <citation type="submission" date="2024-03" db="EMBL/GenBank/DDBJ databases">
        <title>Complete genome sequence of Sulfurisphaera javensis strain KD-1.</title>
        <authorList>
            <person name="Sakai H."/>
            <person name="Nur N."/>
            <person name="Suwanto A."/>
            <person name="Kurosawa N."/>
        </authorList>
    </citation>
    <scope>NUCLEOTIDE SEQUENCE</scope>
    <source>
        <strain evidence="1">KD-1</strain>
    </source>
</reference>
<dbReference type="GeneID" id="92355239"/>
<dbReference type="RefSeq" id="WP_369609864.1">
    <property type="nucleotide sequence ID" value="NZ_AP031322.1"/>
</dbReference>
<organism evidence="1">
    <name type="scientific">Sulfurisphaera javensis</name>
    <dbReference type="NCBI Taxonomy" id="2049879"/>
    <lineage>
        <taxon>Archaea</taxon>
        <taxon>Thermoproteota</taxon>
        <taxon>Thermoprotei</taxon>
        <taxon>Sulfolobales</taxon>
        <taxon>Sulfolobaceae</taxon>
        <taxon>Sulfurisphaera</taxon>
    </lineage>
</organism>
<dbReference type="AlphaFoldDB" id="A0AAT9GU94"/>
<gene>
    <name evidence="1" type="ORF">SJAV_22860</name>
</gene>
<sequence length="126" mass="14606">MRAEELLDIINWEGFREALFYGISECEELGKEFIGITLSTGDGLILRVNPYENEVLYIFLYSDRKYPLDDLKVVGIFKPSDDSNTYFIYQITNLRNFLNKYGSDIKVIYVEVIKGALEDFLYSAMA</sequence>
<dbReference type="EMBL" id="AP031322">
    <property type="protein sequence ID" value="BFH74342.1"/>
    <property type="molecule type" value="Genomic_DNA"/>
</dbReference>
<dbReference type="KEGG" id="sjv:SJAV_22860"/>
<name>A0AAT9GU94_9CREN</name>
<protein>
    <submittedName>
        <fullName evidence="1">Uncharacterized protein</fullName>
    </submittedName>
</protein>